<dbReference type="SUPFAM" id="SSF53850">
    <property type="entry name" value="Periplasmic binding protein-like II"/>
    <property type="match status" value="1"/>
</dbReference>
<protein>
    <submittedName>
        <fullName evidence="2">Extracellular solute-binding protein</fullName>
    </submittedName>
</protein>
<dbReference type="Gene3D" id="3.40.190.10">
    <property type="entry name" value="Periplasmic binding protein-like II"/>
    <property type="match status" value="1"/>
</dbReference>
<dbReference type="Proteomes" id="UP000510934">
    <property type="component" value="Chromosome"/>
</dbReference>
<dbReference type="PANTHER" id="PTHR30222">
    <property type="entry name" value="SPERMIDINE/PUTRESCINE-BINDING PERIPLASMIC PROTEIN"/>
    <property type="match status" value="1"/>
</dbReference>
<organism evidence="2 3">
    <name type="scientific">Pseudomonas putida</name>
    <name type="common">Arthrobacter siderocapsulatus</name>
    <dbReference type="NCBI Taxonomy" id="303"/>
    <lineage>
        <taxon>Bacteria</taxon>
        <taxon>Pseudomonadati</taxon>
        <taxon>Pseudomonadota</taxon>
        <taxon>Gammaproteobacteria</taxon>
        <taxon>Pseudomonadales</taxon>
        <taxon>Pseudomonadaceae</taxon>
        <taxon>Pseudomonas</taxon>
    </lineage>
</organism>
<name>A0A2J7YJK5_PSEPU</name>
<proteinExistence type="predicted"/>
<evidence type="ECO:0000313" key="2">
    <source>
        <dbReference type="EMBL" id="QLJ12518.1"/>
    </source>
</evidence>
<gene>
    <name evidence="2" type="ORF">H0H12_18875</name>
</gene>
<dbReference type="AlphaFoldDB" id="A0A2J7YJK5"/>
<reference evidence="2 3" key="1">
    <citation type="journal article" date="2009" name="Mikrobiologiia">
        <title>[Phenanthren biodegradation and interaction of Pseudomonas putida BS3701 and Burkholderia sp.BS3702 in plant rhizosphere].</title>
        <authorList>
            <person name="Ovchinnikova A.A."/>
            <person name="Vetrova A.A."/>
            <person name="Filonov A.E."/>
            <person name="Boronin A.M."/>
        </authorList>
    </citation>
    <scope>NUCLEOTIDE SEQUENCE [LARGE SCALE GENOMIC DNA]</scope>
    <source>
        <strain evidence="2 3">BS3701</strain>
    </source>
</reference>
<dbReference type="PANTHER" id="PTHR30222:SF17">
    <property type="entry name" value="SPERMIDINE_PUTRESCINE-BINDING PERIPLASMIC PROTEIN"/>
    <property type="match status" value="1"/>
</dbReference>
<dbReference type="EMBL" id="CP059052">
    <property type="protein sequence ID" value="QLJ12518.1"/>
    <property type="molecule type" value="Genomic_DNA"/>
</dbReference>
<evidence type="ECO:0000256" key="1">
    <source>
        <dbReference type="ARBA" id="ARBA00022729"/>
    </source>
</evidence>
<sequence length="407" mass="45453">MSGPVTLRVLGTSVTLLESIRLRAERELGIRIEYQVHDVQTVQRIALMHPESYDLYDQWFHSMDFVWPAGAIQPIDIRRVALWDEINDLAKRGRLHAGDKLAGGSLPCDRLYVQHDRSLANHPTDSISMLPLTHNADSFAYRPDLLPPGFGIENESWSWLVDPGWCGHVALQSDAAIGALDAALAVQAKGLAKFDVIGNLRLDEIDELADVLIKLQRQGHFAAFWSDDRDASKLMLGPNVHIESVWSPALMQLHREGIQYRQAVPKEGYRGWFGGLSLSRAVDGAVKDVAYAYLNWWLAGWPGAMMARQGFYISNPLRARDHLSAAEWDYWYEGKPASEQLLGSDGEPLIGPGEIREGGSYAERVSRISVWNSVMDEHNYLVRKWAAFLRAGRSKELSSTAGSLGIP</sequence>
<dbReference type="RefSeq" id="WP_003251164.1">
    <property type="nucleotide sequence ID" value="NZ_CP059052.1"/>
</dbReference>
<evidence type="ECO:0000313" key="3">
    <source>
        <dbReference type="Proteomes" id="UP000510934"/>
    </source>
</evidence>
<keyword evidence="1" id="KW-0732">Signal</keyword>
<accession>A0A2J7YJK5</accession>